<dbReference type="AlphaFoldDB" id="A0A222MY05"/>
<keyword evidence="1" id="KW-0472">Membrane</keyword>
<keyword evidence="2" id="KW-0732">Signal</keyword>
<dbReference type="Proteomes" id="UP000201169">
    <property type="component" value="Chromosome"/>
</dbReference>
<feature type="chain" id="PRO_5012397768" evidence="2">
    <location>
        <begin position="18"/>
        <end position="436"/>
    </location>
</feature>
<evidence type="ECO:0000313" key="4">
    <source>
        <dbReference type="Proteomes" id="UP000201169"/>
    </source>
</evidence>
<feature type="signal peptide" evidence="2">
    <location>
        <begin position="1"/>
        <end position="17"/>
    </location>
</feature>
<keyword evidence="4" id="KW-1185">Reference proteome</keyword>
<dbReference type="OrthoDB" id="5354855at2"/>
<proteinExistence type="predicted"/>
<organism evidence="3 4">
    <name type="scientific">Campylobacter avium LMG 24591</name>
    <dbReference type="NCBI Taxonomy" id="522484"/>
    <lineage>
        <taxon>Bacteria</taxon>
        <taxon>Pseudomonadati</taxon>
        <taxon>Campylobacterota</taxon>
        <taxon>Epsilonproteobacteria</taxon>
        <taxon>Campylobacterales</taxon>
        <taxon>Campylobacteraceae</taxon>
        <taxon>Campylobacter</taxon>
    </lineage>
</organism>
<name>A0A222MY05_9BACT</name>
<dbReference type="RefSeq" id="WP_094325493.1">
    <property type="nucleotide sequence ID" value="NZ_CP022347.1"/>
</dbReference>
<accession>A0A222MY05</accession>
<feature type="transmembrane region" description="Helical" evidence="1">
    <location>
        <begin position="250"/>
        <end position="271"/>
    </location>
</feature>
<reference evidence="3 4" key="1">
    <citation type="submission" date="2017-07" db="EMBL/GenBank/DDBJ databases">
        <title>Analysis of two Campylobacter avium genomes and identification of a novel hippuricase gene.</title>
        <authorList>
            <person name="Miller W.G."/>
            <person name="Chapman M.H."/>
            <person name="Yee E."/>
            <person name="Revez J."/>
            <person name="Bono J.L."/>
            <person name="Rossi M."/>
        </authorList>
    </citation>
    <scope>NUCLEOTIDE SEQUENCE [LARGE SCALE GENOMIC DNA]</scope>
    <source>
        <strain evidence="3 4">LMG 24591</strain>
    </source>
</reference>
<keyword evidence="1" id="KW-1133">Transmembrane helix</keyword>
<dbReference type="EMBL" id="CP022347">
    <property type="protein sequence ID" value="ASQ30739.1"/>
    <property type="molecule type" value="Genomic_DNA"/>
</dbReference>
<protein>
    <submittedName>
        <fullName evidence="3">Uncharacterized protein</fullName>
    </submittedName>
</protein>
<evidence type="ECO:0000256" key="1">
    <source>
        <dbReference type="SAM" id="Phobius"/>
    </source>
</evidence>
<gene>
    <name evidence="3" type="ORF">CAV_1101</name>
</gene>
<feature type="transmembrane region" description="Helical" evidence="1">
    <location>
        <begin position="292"/>
        <end position="310"/>
    </location>
</feature>
<sequence length="436" mass="48352">MRSLFYIIIFIISFSYANQGQASSTPASFTEQENKIFGNSAISGAGCEFRCREVSSGYATQITGFDFTNGTTYCAVYTENNLEENLRFSANYVATGCKKEYNDYIQKAILNNTQGSQSASDIEVKSQIKQSPSSTDITFSRFMSAIVTLDPEIINREETEATGELIIQDGITLKSSVSGLYGYNDTFASLFGNGYIVDGVDSYINSLKSFFGVDKNPQPVSSGVNISHADGFNKANLAFFSNLFKNMQDVYTHLQMLLFTVVGAFYIFTIGSQKIQVYLENKGEYQGSSQPYLHKFFIPILGVAFFFAPIPDSAGVNSTIMQNIIRYFTAEATTIADIASAKGAETYLNKIYASTGGIDEKGKIMFVQKKAEAEFTRAKAIEVYNRTCNVRYTNEMAEAGIPFADMTEEQIKKNPCNQCRSIQNLQKNKNKKISCH</sequence>
<evidence type="ECO:0000313" key="3">
    <source>
        <dbReference type="EMBL" id="ASQ30739.1"/>
    </source>
</evidence>
<dbReference type="KEGG" id="cavi:CAV_1101"/>
<keyword evidence="1" id="KW-0812">Transmembrane</keyword>
<evidence type="ECO:0000256" key="2">
    <source>
        <dbReference type="SAM" id="SignalP"/>
    </source>
</evidence>